<dbReference type="Pfam" id="PF01903">
    <property type="entry name" value="CbiX"/>
    <property type="match status" value="2"/>
</dbReference>
<dbReference type="GO" id="GO:0046872">
    <property type="term" value="F:metal ion binding"/>
    <property type="evidence" value="ECO:0007669"/>
    <property type="project" value="UniProtKB-KW"/>
</dbReference>
<dbReference type="CDD" id="cd03416">
    <property type="entry name" value="CbiX_SirB_N"/>
    <property type="match status" value="1"/>
</dbReference>
<accession>A0A0U1NWK2</accession>
<keyword evidence="2" id="KW-0456">Lyase</keyword>
<dbReference type="AlphaFoldDB" id="A0A0U1NWK2"/>
<organism evidence="3 4">
    <name type="scientific">Neobacillus massiliamazoniensis</name>
    <dbReference type="NCBI Taxonomy" id="1499688"/>
    <lineage>
        <taxon>Bacteria</taxon>
        <taxon>Bacillati</taxon>
        <taxon>Bacillota</taxon>
        <taxon>Bacilli</taxon>
        <taxon>Bacillales</taxon>
        <taxon>Bacillaceae</taxon>
        <taxon>Neobacillus</taxon>
    </lineage>
</organism>
<dbReference type="SUPFAM" id="SSF53800">
    <property type="entry name" value="Chelatase"/>
    <property type="match status" value="1"/>
</dbReference>
<dbReference type="GO" id="GO:0016829">
    <property type="term" value="F:lyase activity"/>
    <property type="evidence" value="ECO:0007669"/>
    <property type="project" value="UniProtKB-KW"/>
</dbReference>
<dbReference type="RefSeq" id="WP_090634343.1">
    <property type="nucleotide sequence ID" value="NZ_CVRB01000002.1"/>
</dbReference>
<dbReference type="EMBL" id="CVRB01000002">
    <property type="protein sequence ID" value="CRK82401.1"/>
    <property type="molecule type" value="Genomic_DNA"/>
</dbReference>
<reference evidence="4" key="1">
    <citation type="submission" date="2015-05" db="EMBL/GenBank/DDBJ databases">
        <authorList>
            <person name="Urmite Genomes"/>
        </authorList>
    </citation>
    <scope>NUCLEOTIDE SEQUENCE [LARGE SCALE GENOMIC DNA]</scope>
    <source>
        <strain evidence="4">LF1</strain>
    </source>
</reference>
<dbReference type="PANTHER" id="PTHR33542:SF3">
    <property type="entry name" value="SIROHYDROCHLORIN FERROCHELATASE, CHLOROPLASTIC"/>
    <property type="match status" value="1"/>
</dbReference>
<dbReference type="STRING" id="1499688.BN000_02325"/>
<evidence type="ECO:0000256" key="1">
    <source>
        <dbReference type="ARBA" id="ARBA00022723"/>
    </source>
</evidence>
<sequence>MEAIIYVAHGSRNKAANEKFHSFINEVMKRSEAAIQAYGFLEHAEPSIAEAIEACIEQKARVMTIVPVFLLPGIHANVDIPLLFKKYPDVVFRYSQPLGVEDCMTEILCDRLAVGGFNHGADETVLLVGHGSRVQAAAVQFETLAIVLSRRIGMKVNTAYLTTPVFYHKMVENLLNKKIYILPYLLFSGGYTAKMEKTLRAYREKIILCDPLGFDEKLVPLIQKRASEALVYE</sequence>
<name>A0A0U1NWK2_9BACI</name>
<dbReference type="PANTHER" id="PTHR33542">
    <property type="entry name" value="SIROHYDROCHLORIN FERROCHELATASE, CHLOROPLASTIC"/>
    <property type="match status" value="1"/>
</dbReference>
<keyword evidence="1" id="KW-0479">Metal-binding</keyword>
<protein>
    <submittedName>
        <fullName evidence="3">Sirohydrochlorin ferrochelatase</fullName>
    </submittedName>
</protein>
<evidence type="ECO:0000313" key="3">
    <source>
        <dbReference type="EMBL" id="CRK82401.1"/>
    </source>
</evidence>
<dbReference type="InterPro" id="IPR002762">
    <property type="entry name" value="CbiX-like"/>
</dbReference>
<evidence type="ECO:0000313" key="4">
    <source>
        <dbReference type="Proteomes" id="UP000199087"/>
    </source>
</evidence>
<dbReference type="Proteomes" id="UP000199087">
    <property type="component" value="Unassembled WGS sequence"/>
</dbReference>
<keyword evidence="4" id="KW-1185">Reference proteome</keyword>
<gene>
    <name evidence="3" type="primary">sirB</name>
    <name evidence="3" type="ORF">BN000_02325</name>
</gene>
<dbReference type="OrthoDB" id="9797895at2"/>
<evidence type="ECO:0000256" key="2">
    <source>
        <dbReference type="ARBA" id="ARBA00023239"/>
    </source>
</evidence>
<dbReference type="InterPro" id="IPR050963">
    <property type="entry name" value="Sirohydro_Cobaltochel/CbiX"/>
</dbReference>
<proteinExistence type="predicted"/>
<dbReference type="Gene3D" id="3.40.50.1400">
    <property type="match status" value="2"/>
</dbReference>